<sequence>MTSTETWQQDSALDRGFQILIQSFGSDDLQLEVVFSIRQKAVPDRNLQISGFLTTGRFSSSDAVASFVIWSLRK</sequence>
<accession>A0ACB9JQR2</accession>
<gene>
    <name evidence="1" type="ORF">L1987_09891</name>
</gene>
<dbReference type="Proteomes" id="UP001056120">
    <property type="component" value="Linkage Group LG03"/>
</dbReference>
<name>A0ACB9JQR2_9ASTR</name>
<proteinExistence type="predicted"/>
<organism evidence="1 2">
    <name type="scientific">Smallanthus sonchifolius</name>
    <dbReference type="NCBI Taxonomy" id="185202"/>
    <lineage>
        <taxon>Eukaryota</taxon>
        <taxon>Viridiplantae</taxon>
        <taxon>Streptophyta</taxon>
        <taxon>Embryophyta</taxon>
        <taxon>Tracheophyta</taxon>
        <taxon>Spermatophyta</taxon>
        <taxon>Magnoliopsida</taxon>
        <taxon>eudicotyledons</taxon>
        <taxon>Gunneridae</taxon>
        <taxon>Pentapetalae</taxon>
        <taxon>asterids</taxon>
        <taxon>campanulids</taxon>
        <taxon>Asterales</taxon>
        <taxon>Asteraceae</taxon>
        <taxon>Asteroideae</taxon>
        <taxon>Heliantheae alliance</taxon>
        <taxon>Millerieae</taxon>
        <taxon>Smallanthus</taxon>
    </lineage>
</organism>
<comment type="caution">
    <text evidence="1">The sequence shown here is derived from an EMBL/GenBank/DDBJ whole genome shotgun (WGS) entry which is preliminary data.</text>
</comment>
<reference evidence="2" key="1">
    <citation type="journal article" date="2022" name="Mol. Ecol. Resour.">
        <title>The genomes of chicory, endive, great burdock and yacon provide insights into Asteraceae palaeo-polyploidization history and plant inulin production.</title>
        <authorList>
            <person name="Fan W."/>
            <person name="Wang S."/>
            <person name="Wang H."/>
            <person name="Wang A."/>
            <person name="Jiang F."/>
            <person name="Liu H."/>
            <person name="Zhao H."/>
            <person name="Xu D."/>
            <person name="Zhang Y."/>
        </authorList>
    </citation>
    <scope>NUCLEOTIDE SEQUENCE [LARGE SCALE GENOMIC DNA]</scope>
    <source>
        <strain evidence="2">cv. Yunnan</strain>
    </source>
</reference>
<keyword evidence="2" id="KW-1185">Reference proteome</keyword>
<reference evidence="1 2" key="2">
    <citation type="journal article" date="2022" name="Mol. Ecol. Resour.">
        <title>The genomes of chicory, endive, great burdock and yacon provide insights into Asteraceae paleo-polyploidization history and plant inulin production.</title>
        <authorList>
            <person name="Fan W."/>
            <person name="Wang S."/>
            <person name="Wang H."/>
            <person name="Wang A."/>
            <person name="Jiang F."/>
            <person name="Liu H."/>
            <person name="Zhao H."/>
            <person name="Xu D."/>
            <person name="Zhang Y."/>
        </authorList>
    </citation>
    <scope>NUCLEOTIDE SEQUENCE [LARGE SCALE GENOMIC DNA]</scope>
    <source>
        <strain evidence="2">cv. Yunnan</strain>
        <tissue evidence="1">Leaves</tissue>
    </source>
</reference>
<protein>
    <submittedName>
        <fullName evidence="1">Uncharacterized protein</fullName>
    </submittedName>
</protein>
<dbReference type="EMBL" id="CM042020">
    <property type="protein sequence ID" value="KAI3822302.1"/>
    <property type="molecule type" value="Genomic_DNA"/>
</dbReference>
<evidence type="ECO:0000313" key="2">
    <source>
        <dbReference type="Proteomes" id="UP001056120"/>
    </source>
</evidence>
<evidence type="ECO:0000313" key="1">
    <source>
        <dbReference type="EMBL" id="KAI3822302.1"/>
    </source>
</evidence>